<dbReference type="EMBL" id="CP042906">
    <property type="protein sequence ID" value="QEX19824.1"/>
    <property type="molecule type" value="Genomic_DNA"/>
</dbReference>
<dbReference type="InterPro" id="IPR032698">
    <property type="entry name" value="SirB1_N"/>
</dbReference>
<reference evidence="3 4" key="1">
    <citation type="submission" date="2019-08" db="EMBL/GenBank/DDBJ databases">
        <title>Hyperibacter terrae gen. nov., sp. nov. and Hyperibacter viscosus sp. nov., two new members in the family Rhodospirillaceae isolated from the rhizosphere of Hypericum perforatum.</title>
        <authorList>
            <person name="Noviana Z."/>
        </authorList>
    </citation>
    <scope>NUCLEOTIDE SEQUENCE [LARGE SCALE GENOMIC DNA]</scope>
    <source>
        <strain evidence="3 4">R5913</strain>
    </source>
</reference>
<dbReference type="RefSeq" id="WP_225308447.1">
    <property type="nucleotide sequence ID" value="NZ_CP042906.1"/>
</dbReference>
<dbReference type="Pfam" id="PF13371">
    <property type="entry name" value="TPR_9"/>
    <property type="match status" value="1"/>
</dbReference>
<sequence>MTFSADSPTVSTGLPWPEAMPARDYLTLIGTAAEDQVDLAAAALALASLDRPQASLGDARSHLSGLGPSVAAAFDAVGRDDLRARSFALAAALARQEGYDGDRDHYDDLANANLISVIERRRGLPVALGIVYLHAARLQGWAAVGLDFPGHFVIRLEYEGERAILDPFNGGAVLAVADLRRLLKAAHGPTAELETRHYNPLPDRAVLLRLENNVKRRLIAARALSGAAEHVRRMLLVAPDEVGLWRELGLIEAESGNLKAATAALERFVGMAPESAERQQARKLIQELKSRLH</sequence>
<dbReference type="InterPro" id="IPR011990">
    <property type="entry name" value="TPR-like_helical_dom_sf"/>
</dbReference>
<evidence type="ECO:0000259" key="2">
    <source>
        <dbReference type="Pfam" id="PF13369"/>
    </source>
</evidence>
<dbReference type="KEGG" id="htq:FRZ44_51390"/>
<proteinExistence type="inferred from homology"/>
<dbReference type="Pfam" id="PF13369">
    <property type="entry name" value="Transglut_core2"/>
    <property type="match status" value="1"/>
</dbReference>
<dbReference type="PANTHER" id="PTHR31350">
    <property type="entry name" value="SI:DKEY-261L7.2"/>
    <property type="match status" value="1"/>
</dbReference>
<name>A0A5J6MQX3_9PROT</name>
<comment type="similarity">
    <text evidence="1">Belongs to the UPF0162 family.</text>
</comment>
<evidence type="ECO:0000256" key="1">
    <source>
        <dbReference type="ARBA" id="ARBA00007100"/>
    </source>
</evidence>
<keyword evidence="4" id="KW-1185">Reference proteome</keyword>
<dbReference type="Proteomes" id="UP000326202">
    <property type="component" value="Chromosome"/>
</dbReference>
<feature type="domain" description="Protein SirB1 N-terminal" evidence="2">
    <location>
        <begin position="81"/>
        <end position="211"/>
    </location>
</feature>
<evidence type="ECO:0000313" key="4">
    <source>
        <dbReference type="Proteomes" id="UP000326202"/>
    </source>
</evidence>
<accession>A0A5J6MQX3</accession>
<dbReference type="Gene3D" id="1.25.40.10">
    <property type="entry name" value="Tetratricopeptide repeat domain"/>
    <property type="match status" value="1"/>
</dbReference>
<dbReference type="SUPFAM" id="SSF48452">
    <property type="entry name" value="TPR-like"/>
    <property type="match status" value="1"/>
</dbReference>
<gene>
    <name evidence="3" type="ORF">FRZ44_51390</name>
</gene>
<evidence type="ECO:0000313" key="3">
    <source>
        <dbReference type="EMBL" id="QEX19824.1"/>
    </source>
</evidence>
<dbReference type="AlphaFoldDB" id="A0A5J6MQX3"/>
<protein>
    <recommendedName>
        <fullName evidence="2">Protein SirB1 N-terminal domain-containing protein</fullName>
    </recommendedName>
</protein>
<dbReference type="PANTHER" id="PTHR31350:SF21">
    <property type="entry name" value="F-BOX ONLY PROTEIN 21"/>
    <property type="match status" value="1"/>
</dbReference>
<organism evidence="3 4">
    <name type="scientific">Hypericibacter terrae</name>
    <dbReference type="NCBI Taxonomy" id="2602015"/>
    <lineage>
        <taxon>Bacteria</taxon>
        <taxon>Pseudomonadati</taxon>
        <taxon>Pseudomonadota</taxon>
        <taxon>Alphaproteobacteria</taxon>
        <taxon>Rhodospirillales</taxon>
        <taxon>Dongiaceae</taxon>
        <taxon>Hypericibacter</taxon>
    </lineage>
</organism>